<dbReference type="Pfam" id="PF13481">
    <property type="entry name" value="AAA_25"/>
    <property type="match status" value="1"/>
</dbReference>
<accession>A0ABS6WF72</accession>
<reference evidence="1 2" key="1">
    <citation type="submission" date="2021-05" db="EMBL/GenBank/DDBJ databases">
        <title>Phylogenetic classification of ten novel species belonging to the genus Bifidobacterium comprising B. colchicus sp. nov., B. abeli sp. nov., B. bicoloris sp. nov., B. guerezis sp. nov., B. rosaliae sp. nov., B. santillanensis sp. nov., B. argentati sp. nov., B. amazzoni sp. nov., B. pluviali sp. nov., and B. pinnaculum sp. nov.</title>
        <authorList>
            <person name="Lugli G.A."/>
            <person name="Ruiz Garcia L."/>
            <person name="Margolles A."/>
            <person name="Ventura M."/>
        </authorList>
    </citation>
    <scope>NUCLEOTIDE SEQUENCE [LARGE SCALE GENOMIC DNA]</scope>
    <source>
        <strain evidence="1 2">82T10</strain>
    </source>
</reference>
<gene>
    <name evidence="1" type="ORF">KIH79_05445</name>
</gene>
<sequence>MTDKIIGEQGQPLAPTDFLRRSAFSMPELMMQQFPPVAELVPGIVSCGLVLLVSAPKLGKSWFSLGLAYAAASGGRAFEKIPMIARPVLYMALEDGPRRLQDRLIHMGHSEDDAPEKLFFRVRLKPNETPLTVVESFFHAFAGKKPLVILDTLGKVLSCFPQQGKEGIFEHDYRIMSQLKEVVDRSDGGTLLIVHHTRKDNAGDFMDSVSGTNAIAGAADTIMRLNRRRGENDGVLEVTSRDNQEGEYAITFDSEHGLWLMQGADARESAAAVERRRLTNGVGNRMAKIVDFVGRQSTPVNAQQVAEAVGGDSKLISTYLGRAYKSGLITKSGHGDYAPLGYGSVECVGGVETGGECSLFSTLPTDSTRDDSVSSPGVGVFGGGISKHMVPLWWRRGDCCRERDLWLSTAVVF</sequence>
<name>A0ABS6WF72_9BIFI</name>
<dbReference type="Proteomes" id="UP000700815">
    <property type="component" value="Unassembled WGS sequence"/>
</dbReference>
<organism evidence="1 2">
    <name type="scientific">Bifidobacterium miconis</name>
    <dbReference type="NCBI Taxonomy" id="2834435"/>
    <lineage>
        <taxon>Bacteria</taxon>
        <taxon>Bacillati</taxon>
        <taxon>Actinomycetota</taxon>
        <taxon>Actinomycetes</taxon>
        <taxon>Bifidobacteriales</taxon>
        <taxon>Bifidobacteriaceae</taxon>
        <taxon>Bifidobacterium</taxon>
    </lineage>
</organism>
<dbReference type="RefSeq" id="WP_219058472.1">
    <property type="nucleotide sequence ID" value="NZ_JAHBBH010000011.1"/>
</dbReference>
<evidence type="ECO:0000313" key="2">
    <source>
        <dbReference type="Proteomes" id="UP000700815"/>
    </source>
</evidence>
<protein>
    <submittedName>
        <fullName evidence="1">AAA family ATPase</fullName>
    </submittedName>
</protein>
<evidence type="ECO:0000313" key="1">
    <source>
        <dbReference type="EMBL" id="MBW3092395.1"/>
    </source>
</evidence>
<dbReference type="EMBL" id="JAHBBH010000011">
    <property type="protein sequence ID" value="MBW3092395.1"/>
    <property type="molecule type" value="Genomic_DNA"/>
</dbReference>
<comment type="caution">
    <text evidence="1">The sequence shown here is derived from an EMBL/GenBank/DDBJ whole genome shotgun (WGS) entry which is preliminary data.</text>
</comment>
<proteinExistence type="predicted"/>
<keyword evidence="2" id="KW-1185">Reference proteome</keyword>